<accession>A0A0B5J5V6</accession>
<dbReference type="GeneID" id="23461997"/>
<name>A0A0B5J5V6_9VIRU</name>
<organism evidence="2 3">
    <name type="scientific">Pandoravirus inopinatum</name>
    <dbReference type="NCBI Taxonomy" id="1605721"/>
    <lineage>
        <taxon>Viruses</taxon>
        <taxon>Pandoravirus</taxon>
    </lineage>
</organism>
<reference evidence="2 3" key="1">
    <citation type="journal article" date="2015" name="Parasitol. Res.">
        <title>Viruses in close associations with free-living amoebae.</title>
        <authorList>
            <person name="Scheid P."/>
        </authorList>
    </citation>
    <scope>NUCLEOTIDE SEQUENCE [LARGE SCALE GENOMIC DNA]</scope>
    <source>
        <strain evidence="2">KlaHel</strain>
    </source>
</reference>
<proteinExistence type="predicted"/>
<dbReference type="KEGG" id="vg:23461997"/>
<evidence type="ECO:0000256" key="1">
    <source>
        <dbReference type="SAM" id="MobiDB-lite"/>
    </source>
</evidence>
<feature type="region of interest" description="Disordered" evidence="1">
    <location>
        <begin position="145"/>
        <end position="168"/>
    </location>
</feature>
<dbReference type="InterPro" id="IPR036770">
    <property type="entry name" value="Ankyrin_rpt-contain_sf"/>
</dbReference>
<evidence type="ECO:0000313" key="3">
    <source>
        <dbReference type="Proteomes" id="UP000202511"/>
    </source>
</evidence>
<dbReference type="RefSeq" id="YP_009119315.1">
    <property type="nucleotide sequence ID" value="NC_026440.1"/>
</dbReference>
<dbReference type="Proteomes" id="UP000202511">
    <property type="component" value="Segment"/>
</dbReference>
<dbReference type="Gene3D" id="1.25.40.20">
    <property type="entry name" value="Ankyrin repeat-containing domain"/>
    <property type="match status" value="1"/>
</dbReference>
<evidence type="ECO:0000313" key="2">
    <source>
        <dbReference type="EMBL" id="AJF97080.1"/>
    </source>
</evidence>
<dbReference type="SUPFAM" id="SSF140860">
    <property type="entry name" value="Pseudo ankyrin repeat-like"/>
    <property type="match status" value="1"/>
</dbReference>
<dbReference type="PANTHER" id="PTHR46586:SF3">
    <property type="entry name" value="ANKYRIN REPEAT-CONTAINING PROTEIN"/>
    <property type="match status" value="1"/>
</dbReference>
<protein>
    <submittedName>
        <fullName evidence="2">Ankyrin repeat protein</fullName>
    </submittedName>
</protein>
<dbReference type="EMBL" id="KP136319">
    <property type="protein sequence ID" value="AJF97080.1"/>
    <property type="molecule type" value="Genomic_DNA"/>
</dbReference>
<dbReference type="InterPro" id="IPR052050">
    <property type="entry name" value="SecEffector_AnkRepeat"/>
</dbReference>
<dbReference type="PANTHER" id="PTHR46586">
    <property type="entry name" value="ANKYRIN REPEAT-CONTAINING PROTEIN"/>
    <property type="match status" value="1"/>
</dbReference>
<sequence length="168" mass="18341">MTVASGLGRVDIVDHLWRHGFEWDRQMSVRAVACGHIPLLAYVHDRGGVQPWAYLCRVAAERGQVDMLAWLHEHGHSWSARTCAAAASQGHLDVLVYLYQHGCPWDGQVYRVALAGGHHACVKYARAHGCPDDVDGSAHGAVLLDAAGTGSPQRKRRRRSVAESPHPG</sequence>